<organism evidence="2">
    <name type="scientific">marine sediment metagenome</name>
    <dbReference type="NCBI Taxonomy" id="412755"/>
    <lineage>
        <taxon>unclassified sequences</taxon>
        <taxon>metagenomes</taxon>
        <taxon>ecological metagenomes</taxon>
    </lineage>
</organism>
<sequence length="89" mass="9556">MQLAALETSTKCLVLSGGVSPIHTVLQGAGDKGIPIILTKGDTISAVNSIELALGKTKFNQEKKLPRLVEIMEQNFNFQALYRGLGLTD</sequence>
<proteinExistence type="predicted"/>
<gene>
    <name evidence="2" type="ORF">S03H2_08294</name>
</gene>
<dbReference type="InterPro" id="IPR028979">
    <property type="entry name" value="Ser_kin/Pase_Hpr-like_N_sf"/>
</dbReference>
<evidence type="ECO:0000313" key="2">
    <source>
        <dbReference type="EMBL" id="GAH29722.1"/>
    </source>
</evidence>
<dbReference type="Pfam" id="PF07085">
    <property type="entry name" value="DRTGG"/>
    <property type="match status" value="1"/>
</dbReference>
<protein>
    <recommendedName>
        <fullName evidence="1">DRTGG domain-containing protein</fullName>
    </recommendedName>
</protein>
<comment type="caution">
    <text evidence="2">The sequence shown here is derived from an EMBL/GenBank/DDBJ whole genome shotgun (WGS) entry which is preliminary data.</text>
</comment>
<dbReference type="SUPFAM" id="SSF75138">
    <property type="entry name" value="HprK N-terminal domain-like"/>
    <property type="match status" value="1"/>
</dbReference>
<accession>X1EAT9</accession>
<reference evidence="2" key="1">
    <citation type="journal article" date="2014" name="Front. Microbiol.">
        <title>High frequency of phylogenetically diverse reductive dehalogenase-homologous genes in deep subseafloor sedimentary metagenomes.</title>
        <authorList>
            <person name="Kawai M."/>
            <person name="Futagami T."/>
            <person name="Toyoda A."/>
            <person name="Takaki Y."/>
            <person name="Nishi S."/>
            <person name="Hori S."/>
            <person name="Arai W."/>
            <person name="Tsubouchi T."/>
            <person name="Morono Y."/>
            <person name="Uchiyama I."/>
            <person name="Ito T."/>
            <person name="Fujiyama A."/>
            <person name="Inagaki F."/>
            <person name="Takami H."/>
        </authorList>
    </citation>
    <scope>NUCLEOTIDE SEQUENCE</scope>
    <source>
        <strain evidence="2">Expedition CK06-06</strain>
    </source>
</reference>
<dbReference type="EMBL" id="BARU01004008">
    <property type="protein sequence ID" value="GAH29722.1"/>
    <property type="molecule type" value="Genomic_DNA"/>
</dbReference>
<dbReference type="InterPro" id="IPR010766">
    <property type="entry name" value="DRTGG"/>
</dbReference>
<dbReference type="AlphaFoldDB" id="X1EAT9"/>
<evidence type="ECO:0000259" key="1">
    <source>
        <dbReference type="Pfam" id="PF07085"/>
    </source>
</evidence>
<dbReference type="Gene3D" id="3.40.1390.20">
    <property type="entry name" value="HprK N-terminal domain-like"/>
    <property type="match status" value="1"/>
</dbReference>
<name>X1EAT9_9ZZZZ</name>
<feature type="domain" description="DRTGG" evidence="1">
    <location>
        <begin position="1"/>
        <end position="52"/>
    </location>
</feature>